<dbReference type="RefSeq" id="WP_032995213.1">
    <property type="nucleotide sequence ID" value="NZ_MAQF01000012.1"/>
</dbReference>
<dbReference type="InterPro" id="IPR029061">
    <property type="entry name" value="THDP-binding"/>
</dbReference>
<dbReference type="GeneID" id="49636263"/>
<comment type="similarity">
    <text evidence="2">Belongs to the transketolase family.</text>
</comment>
<keyword evidence="6" id="KW-0808">Transferase</keyword>
<dbReference type="PANTHER" id="PTHR47514:SF1">
    <property type="entry name" value="TRANSKETOLASE N-TERMINAL SECTION-RELATED"/>
    <property type="match status" value="1"/>
</dbReference>
<evidence type="ECO:0000259" key="5">
    <source>
        <dbReference type="Pfam" id="PF00456"/>
    </source>
</evidence>
<evidence type="ECO:0000313" key="7">
    <source>
        <dbReference type="Proteomes" id="UP000253728"/>
    </source>
</evidence>
<evidence type="ECO:0000313" key="6">
    <source>
        <dbReference type="EMBL" id="SSY92958.1"/>
    </source>
</evidence>
<dbReference type="GO" id="GO:0004802">
    <property type="term" value="F:transketolase activity"/>
    <property type="evidence" value="ECO:0007669"/>
    <property type="project" value="UniProtKB-EC"/>
</dbReference>
<organism evidence="6 7">
    <name type="scientific">Aggregatibacter aphrophilus</name>
    <name type="common">Haemophilus aphrophilus</name>
    <dbReference type="NCBI Taxonomy" id="732"/>
    <lineage>
        <taxon>Bacteria</taxon>
        <taxon>Pseudomonadati</taxon>
        <taxon>Pseudomonadota</taxon>
        <taxon>Gammaproteobacteria</taxon>
        <taxon>Pasteurellales</taxon>
        <taxon>Pasteurellaceae</taxon>
        <taxon>Aggregatibacter</taxon>
    </lineage>
</organism>
<feature type="transmembrane region" description="Helical" evidence="4">
    <location>
        <begin position="21"/>
        <end position="43"/>
    </location>
</feature>
<dbReference type="AlphaFoldDB" id="A0A336N352"/>
<dbReference type="PANTHER" id="PTHR47514">
    <property type="entry name" value="TRANSKETOLASE N-TERMINAL SECTION-RELATED"/>
    <property type="match status" value="1"/>
</dbReference>
<dbReference type="STRING" id="732.ADJ80_09515"/>
<sequence>MNIAELQRFAQKIRLNTLKSLVHLGFGHFGGSLSIVETLAVLYGKVMRLKPEDPHWEERDYFVLSKGHAGPALYATLALKGYFPLEQLFTLNTDRTFLPSHPDRLKTPGVDATTGSLGQGISIAAGIALSYQLRGKSNRTFCIVGDGELNEGQCWEAFQFIAHRNLTNLCVIVDYNKLQLDGCLTDIINPFSLQEKFAAFGFAVETVKGDDIEALCRVLSAHSNRPLAVILDSKKGQGVPYIENLANNHHLRLNDESRAQILLAINKLEAEYGD</sequence>
<dbReference type="Proteomes" id="UP000253728">
    <property type="component" value="Unassembled WGS sequence"/>
</dbReference>
<keyword evidence="3" id="KW-0786">Thiamine pyrophosphate</keyword>
<keyword evidence="4" id="KW-0812">Transmembrane</keyword>
<comment type="cofactor">
    <cofactor evidence="1">
        <name>thiamine diphosphate</name>
        <dbReference type="ChEBI" id="CHEBI:58937"/>
    </cofactor>
</comment>
<accession>A0A336N352</accession>
<evidence type="ECO:0000256" key="3">
    <source>
        <dbReference type="ARBA" id="ARBA00023052"/>
    </source>
</evidence>
<dbReference type="SUPFAM" id="SSF52518">
    <property type="entry name" value="Thiamin diphosphate-binding fold (THDP-binding)"/>
    <property type="match status" value="1"/>
</dbReference>
<reference evidence="6 7" key="1">
    <citation type="submission" date="2018-06" db="EMBL/GenBank/DDBJ databases">
        <authorList>
            <consortium name="Pathogen Informatics"/>
            <person name="Doyle S."/>
        </authorList>
    </citation>
    <scope>NUCLEOTIDE SEQUENCE [LARGE SCALE GENOMIC DNA]</scope>
    <source>
        <strain evidence="6 7">NCTC5908</strain>
    </source>
</reference>
<keyword evidence="4" id="KW-1133">Transmembrane helix</keyword>
<feature type="domain" description="Transketolase N-terminal" evidence="5">
    <location>
        <begin position="8"/>
        <end position="257"/>
    </location>
</feature>
<dbReference type="Gene3D" id="3.40.50.970">
    <property type="match status" value="1"/>
</dbReference>
<keyword evidence="4" id="KW-0472">Membrane</keyword>
<dbReference type="Pfam" id="PF00456">
    <property type="entry name" value="Transketolase_N"/>
    <property type="match status" value="1"/>
</dbReference>
<evidence type="ECO:0000256" key="2">
    <source>
        <dbReference type="ARBA" id="ARBA00007131"/>
    </source>
</evidence>
<proteinExistence type="inferred from homology"/>
<dbReference type="EMBL" id="UFSP01000001">
    <property type="protein sequence ID" value="SSY92958.1"/>
    <property type="molecule type" value="Genomic_DNA"/>
</dbReference>
<protein>
    <submittedName>
        <fullName evidence="6">Transketolase</fullName>
        <ecNumber evidence="6">2.2.1.1</ecNumber>
    </submittedName>
</protein>
<name>A0A336N352_AGGAP</name>
<dbReference type="CDD" id="cd02012">
    <property type="entry name" value="TPP_TK"/>
    <property type="match status" value="1"/>
</dbReference>
<evidence type="ECO:0000256" key="4">
    <source>
        <dbReference type="SAM" id="Phobius"/>
    </source>
</evidence>
<gene>
    <name evidence="6" type="primary">tkt</name>
    <name evidence="6" type="ORF">NCTC5908_00147</name>
</gene>
<dbReference type="InterPro" id="IPR005474">
    <property type="entry name" value="Transketolase_N"/>
</dbReference>
<evidence type="ECO:0000256" key="1">
    <source>
        <dbReference type="ARBA" id="ARBA00001964"/>
    </source>
</evidence>
<dbReference type="EC" id="2.2.1.1" evidence="6"/>